<organism evidence="2 3">
    <name type="scientific">Aeromonas schubertii</name>
    <dbReference type="NCBI Taxonomy" id="652"/>
    <lineage>
        <taxon>Bacteria</taxon>
        <taxon>Pseudomonadati</taxon>
        <taxon>Pseudomonadota</taxon>
        <taxon>Gammaproteobacteria</taxon>
        <taxon>Aeromonadales</taxon>
        <taxon>Aeromonadaceae</taxon>
        <taxon>Aeromonas</taxon>
    </lineage>
</organism>
<dbReference type="PATRIC" id="fig|652.5.peg.2410"/>
<dbReference type="Proteomes" id="UP000058114">
    <property type="component" value="Chromosome"/>
</dbReference>
<dbReference type="EMBL" id="CP013067">
    <property type="protein sequence ID" value="ALP40179.1"/>
    <property type="molecule type" value="Genomic_DNA"/>
</dbReference>
<keyword evidence="1" id="KW-1133">Transmembrane helix</keyword>
<reference evidence="3" key="1">
    <citation type="submission" date="2015-10" db="EMBL/GenBank/DDBJ databases">
        <title>Complete Genome Sequence of Aeromonas schubertii strain WL1483.</title>
        <authorList>
            <person name="Liu L."/>
        </authorList>
    </citation>
    <scope>NUCLEOTIDE SEQUENCE [LARGE SCALE GENOMIC DNA]</scope>
    <source>
        <strain evidence="3">WL1483</strain>
    </source>
</reference>
<dbReference type="CDD" id="cd01324">
    <property type="entry name" value="cbb3_Oxidase_CcoQ"/>
    <property type="match status" value="1"/>
</dbReference>
<accession>A0A0S2SER4</accession>
<protein>
    <submittedName>
        <fullName evidence="2">Cytochrome c oxidase, cbb3-type, CcoQ subunit</fullName>
    </submittedName>
</protein>
<keyword evidence="1" id="KW-0472">Membrane</keyword>
<feature type="transmembrane region" description="Helical" evidence="1">
    <location>
        <begin position="6"/>
        <end position="28"/>
    </location>
</feature>
<evidence type="ECO:0000256" key="1">
    <source>
        <dbReference type="SAM" id="Phobius"/>
    </source>
</evidence>
<gene>
    <name evidence="2" type="ORF">WL1483_760</name>
</gene>
<name>A0A0S2SER4_9GAMM</name>
<dbReference type="Pfam" id="PF05545">
    <property type="entry name" value="FixQ"/>
    <property type="match status" value="1"/>
</dbReference>
<dbReference type="InterPro" id="IPR008621">
    <property type="entry name" value="Cbb3-typ_cyt_oxidase_comp"/>
</dbReference>
<evidence type="ECO:0000313" key="2">
    <source>
        <dbReference type="EMBL" id="ALP40179.1"/>
    </source>
</evidence>
<reference evidence="2 3" key="2">
    <citation type="journal article" date="2016" name="Genome Announc.">
        <title>Complete Genome Sequence of the Highly Virulent Aeromonas schubertii Strain WL1483, Isolated from Diseased Snakehead Fish (Channa argus) in China.</title>
        <authorList>
            <person name="Liu L."/>
            <person name="Li N."/>
            <person name="Zhang D."/>
            <person name="Fu X."/>
            <person name="Shi C."/>
            <person name="Lin Q."/>
            <person name="Hao G."/>
        </authorList>
    </citation>
    <scope>NUCLEOTIDE SEQUENCE [LARGE SCALE GENOMIC DNA]</scope>
    <source>
        <strain evidence="2 3">WL1483</strain>
    </source>
</reference>
<keyword evidence="1" id="KW-0812">Transmembrane</keyword>
<proteinExistence type="predicted"/>
<sequence length="60" mass="6674">MDMDYGTFRGLYTLLLLAIMIGIAVWAYSKRRKAAFDEAANLIFADEQNSADNKNAGAKQ</sequence>
<dbReference type="AlphaFoldDB" id="A0A0S2SER4"/>
<dbReference type="KEGG" id="asr:WL1483_760"/>
<evidence type="ECO:0000313" key="3">
    <source>
        <dbReference type="Proteomes" id="UP000058114"/>
    </source>
</evidence>